<reference evidence="4" key="2">
    <citation type="submission" date="2025-09" db="UniProtKB">
        <authorList>
            <consortium name="Ensembl"/>
        </authorList>
    </citation>
    <scope>IDENTIFICATION</scope>
</reference>
<dbReference type="NCBIfam" id="TIGR02824">
    <property type="entry name" value="quinone_pig3"/>
    <property type="match status" value="1"/>
</dbReference>
<organism evidence="4 5">
    <name type="scientific">Cyprinus carpio</name>
    <name type="common">Common carp</name>
    <dbReference type="NCBI Taxonomy" id="7962"/>
    <lineage>
        <taxon>Eukaryota</taxon>
        <taxon>Metazoa</taxon>
        <taxon>Chordata</taxon>
        <taxon>Craniata</taxon>
        <taxon>Vertebrata</taxon>
        <taxon>Euteleostomi</taxon>
        <taxon>Actinopterygii</taxon>
        <taxon>Neopterygii</taxon>
        <taxon>Teleostei</taxon>
        <taxon>Ostariophysi</taxon>
        <taxon>Cypriniformes</taxon>
        <taxon>Cyprinidae</taxon>
        <taxon>Cyprininae</taxon>
        <taxon>Cyprinus</taxon>
    </lineage>
</organism>
<accession>A0A8C1G5Q5</accession>
<dbReference type="InterPro" id="IPR014189">
    <property type="entry name" value="Quinone_OxRdtase_PIG3"/>
</dbReference>
<proteinExistence type="predicted"/>
<evidence type="ECO:0000259" key="3">
    <source>
        <dbReference type="SMART" id="SM00829"/>
    </source>
</evidence>
<dbReference type="SMART" id="SM00829">
    <property type="entry name" value="PKS_ER"/>
    <property type="match status" value="1"/>
</dbReference>
<dbReference type="Gene3D" id="3.90.180.10">
    <property type="entry name" value="Medium-chain alcohol dehydrogenases, catalytic domain"/>
    <property type="match status" value="1"/>
</dbReference>
<evidence type="ECO:0000256" key="1">
    <source>
        <dbReference type="ARBA" id="ARBA00022857"/>
    </source>
</evidence>
<dbReference type="GO" id="GO:0003960">
    <property type="term" value="F:quinone reductase (NADPH) activity"/>
    <property type="evidence" value="ECO:0007669"/>
    <property type="project" value="TreeGrafter"/>
</dbReference>
<dbReference type="InterPro" id="IPR013149">
    <property type="entry name" value="ADH-like_C"/>
</dbReference>
<keyword evidence="5" id="KW-1185">Reference proteome</keyword>
<dbReference type="CDD" id="cd05276">
    <property type="entry name" value="p53_inducible_oxidoreductase"/>
    <property type="match status" value="1"/>
</dbReference>
<evidence type="ECO:0000313" key="5">
    <source>
        <dbReference type="Proteomes" id="UP000694427"/>
    </source>
</evidence>
<dbReference type="Gene3D" id="3.40.50.720">
    <property type="entry name" value="NAD(P)-binding Rossmann-like Domain"/>
    <property type="match status" value="1"/>
</dbReference>
<keyword evidence="2" id="KW-0560">Oxidoreductase</keyword>
<dbReference type="InterPro" id="IPR036291">
    <property type="entry name" value="NAD(P)-bd_dom_sf"/>
</dbReference>
<dbReference type="OMA" id="WAEVPDP"/>
<feature type="domain" description="Enoyl reductase (ER)" evidence="3">
    <location>
        <begin position="53"/>
        <end position="381"/>
    </location>
</feature>
<dbReference type="GO" id="GO:0070402">
    <property type="term" value="F:NADPH binding"/>
    <property type="evidence" value="ECO:0007669"/>
    <property type="project" value="TreeGrafter"/>
</dbReference>
<dbReference type="InterPro" id="IPR011032">
    <property type="entry name" value="GroES-like_sf"/>
</dbReference>
<dbReference type="Pfam" id="PF00107">
    <property type="entry name" value="ADH_zinc_N"/>
    <property type="match status" value="1"/>
</dbReference>
<dbReference type="GO" id="GO:0048038">
    <property type="term" value="F:quinone binding"/>
    <property type="evidence" value="ECO:0007669"/>
    <property type="project" value="TreeGrafter"/>
</dbReference>
<dbReference type="AlphaFoldDB" id="A0A8C1G5Q5"/>
<dbReference type="PANTHER" id="PTHR48106:SF18">
    <property type="entry name" value="QUINONE OXIDOREDUCTASE PIG3"/>
    <property type="match status" value="1"/>
</dbReference>
<dbReference type="PANTHER" id="PTHR48106">
    <property type="entry name" value="QUINONE OXIDOREDUCTASE PIG3-RELATED"/>
    <property type="match status" value="1"/>
</dbReference>
<dbReference type="Proteomes" id="UP000694427">
    <property type="component" value="Unplaced"/>
</dbReference>
<evidence type="ECO:0000313" key="4">
    <source>
        <dbReference type="Ensembl" id="ENSCCRP00010000247.1"/>
    </source>
</evidence>
<dbReference type="SUPFAM" id="SSF50129">
    <property type="entry name" value="GroES-like"/>
    <property type="match status" value="1"/>
</dbReference>
<protein>
    <submittedName>
        <fullName evidence="4">Tumor protein p53 inducible protein 3</fullName>
    </submittedName>
</protein>
<dbReference type="InterPro" id="IPR013154">
    <property type="entry name" value="ADH-like_N"/>
</dbReference>
<dbReference type="SUPFAM" id="SSF51735">
    <property type="entry name" value="NAD(P)-binding Rossmann-fold domains"/>
    <property type="match status" value="1"/>
</dbReference>
<dbReference type="FunFam" id="3.40.50.720:FF:000314">
    <property type="entry name" value="Quinone oxidoreductase PIG3"/>
    <property type="match status" value="1"/>
</dbReference>
<evidence type="ECO:0000256" key="2">
    <source>
        <dbReference type="ARBA" id="ARBA00023002"/>
    </source>
</evidence>
<reference evidence="4" key="1">
    <citation type="submission" date="2025-08" db="UniProtKB">
        <authorList>
            <consortium name="Ensembl"/>
        </authorList>
    </citation>
    <scope>IDENTIFICATION</scope>
</reference>
<dbReference type="InterPro" id="IPR020843">
    <property type="entry name" value="ER"/>
</dbReference>
<dbReference type="Ensembl" id="ENSCCRT00010000267.1">
    <property type="protein sequence ID" value="ENSCCRP00010000247.1"/>
    <property type="gene ID" value="ENSCCRG00010000116.1"/>
</dbReference>
<name>A0A8C1G5Q5_CYPCA</name>
<dbReference type="Pfam" id="PF08240">
    <property type="entry name" value="ADH_N"/>
    <property type="match status" value="1"/>
</dbReference>
<sequence length="386" mass="42141">MWFYYANKGIFYDYHGVLGGRYYCIISSVSFLLSSRERPASSKQHSQHQNLEGFIESMRAVCVDESGKLDVRHIPRPEAKDGQLLIRVAATALNRADLLQKRGLYPPPPGESEILGLEASGVIADIGPGVKGRWILGSEVMALLGGGGYAEYVAVPEELVMPVPSPLTLYQAAALPEAWLTAYQLLHFIAKVKPNETVLIHAGASGIGTAAIQLVRLSRAIPVVTAGSAEKLKFAEQMGAAAGINYKEEDFSEKVLQFTEGKGADVILDCVGGSFWEKNICSLAVDGRWVLYGMLGGKTADGDLLGKLLRKRGHLLCSLLRSRSLQYKAELVRSFTEQVLPHFQSTDPPLQPVIDSVFNMEDVEMAHQRMEANQNIGKIILKIGNS</sequence>
<keyword evidence="1" id="KW-0521">NADP</keyword>